<dbReference type="Proteomes" id="UP000447873">
    <property type="component" value="Unassembled WGS sequence"/>
</dbReference>
<organism evidence="2 4">
    <name type="scientific">Venturia inaequalis</name>
    <name type="common">Apple scab fungus</name>
    <dbReference type="NCBI Taxonomy" id="5025"/>
    <lineage>
        <taxon>Eukaryota</taxon>
        <taxon>Fungi</taxon>
        <taxon>Dikarya</taxon>
        <taxon>Ascomycota</taxon>
        <taxon>Pezizomycotina</taxon>
        <taxon>Dothideomycetes</taxon>
        <taxon>Pleosporomycetidae</taxon>
        <taxon>Venturiales</taxon>
        <taxon>Venturiaceae</taxon>
        <taxon>Venturia</taxon>
    </lineage>
</organism>
<evidence type="ECO:0000313" key="4">
    <source>
        <dbReference type="Proteomes" id="UP000433883"/>
    </source>
</evidence>
<evidence type="ECO:0000256" key="1">
    <source>
        <dbReference type="SAM" id="Phobius"/>
    </source>
</evidence>
<evidence type="ECO:0000313" key="5">
    <source>
        <dbReference type="Proteomes" id="UP000447873"/>
    </source>
</evidence>
<feature type="transmembrane region" description="Helical" evidence="1">
    <location>
        <begin position="83"/>
        <end position="108"/>
    </location>
</feature>
<name>A0A8H3YKI0_VENIN</name>
<dbReference type="EMBL" id="WNWQ01000913">
    <property type="protein sequence ID" value="KAE9963053.1"/>
    <property type="molecule type" value="Genomic_DNA"/>
</dbReference>
<evidence type="ECO:0000313" key="3">
    <source>
        <dbReference type="EMBL" id="KAE9977546.1"/>
    </source>
</evidence>
<keyword evidence="1" id="KW-0472">Membrane</keyword>
<dbReference type="EMBL" id="WNWS01000151">
    <property type="protein sequence ID" value="KAE9977546.1"/>
    <property type="molecule type" value="Genomic_DNA"/>
</dbReference>
<dbReference type="Proteomes" id="UP000433883">
    <property type="component" value="Unassembled WGS sequence"/>
</dbReference>
<keyword evidence="1" id="KW-0812">Transmembrane</keyword>
<gene>
    <name evidence="2" type="ORF">BLS_009747</name>
    <name evidence="3" type="ORF">EG328_001983</name>
</gene>
<dbReference type="AlphaFoldDB" id="A0A8H3YKI0"/>
<accession>A0A8H3YKI0</accession>
<keyword evidence="1" id="KW-1133">Transmembrane helix</keyword>
<sequence length="162" mass="17415">MASLLLRRSILSPFALTSTLCITSIVAYPIITAPFRQKLRLDSPILSNSRSFSDYKNNAKTPVVKKDGRFNVKALRQVSAGSILGMVGGLAVSVFSKPLALLIGLLIFGAQQALESRGIHLLPTQRIQGYVKGINVQSAIQDNVAFKLSFGITFALAGFGSF</sequence>
<evidence type="ECO:0008006" key="6">
    <source>
        <dbReference type="Google" id="ProtNLM"/>
    </source>
</evidence>
<reference evidence="2 4" key="1">
    <citation type="submission" date="2019-11" db="EMBL/GenBank/DDBJ databases">
        <title>Venturia inaequalis Genome Resource.</title>
        <authorList>
            <person name="Lichtner F.J."/>
        </authorList>
    </citation>
    <scope>NUCLEOTIDE SEQUENCE [LARGE SCALE GENOMIC DNA]</scope>
    <source>
        <strain evidence="3 5">120213</strain>
        <strain evidence="2">Bline_iso_100314</strain>
    </source>
</reference>
<evidence type="ECO:0000313" key="2">
    <source>
        <dbReference type="EMBL" id="KAE9963053.1"/>
    </source>
</evidence>
<proteinExistence type="predicted"/>
<protein>
    <recommendedName>
        <fullName evidence="6">Fun14 family protein</fullName>
    </recommendedName>
</protein>
<comment type="caution">
    <text evidence="2">The sequence shown here is derived from an EMBL/GenBank/DDBJ whole genome shotgun (WGS) entry which is preliminary data.</text>
</comment>